<dbReference type="Gene3D" id="3.10.129.10">
    <property type="entry name" value="Hotdog Thioesterase"/>
    <property type="match status" value="1"/>
</dbReference>
<comment type="similarity">
    <text evidence="1">Belongs to the thioesterase PaaI family.</text>
</comment>
<dbReference type="HOGENOM" id="CLU_089876_13_1_6"/>
<dbReference type="GO" id="GO:0005829">
    <property type="term" value="C:cytosol"/>
    <property type="evidence" value="ECO:0007669"/>
    <property type="project" value="TreeGrafter"/>
</dbReference>
<dbReference type="STRING" id="377629.TERTU_2723"/>
<accession>C5BMH2</accession>
<gene>
    <name evidence="4" type="ordered locus">TERTU_2723</name>
</gene>
<dbReference type="InterPro" id="IPR003736">
    <property type="entry name" value="PAAI_dom"/>
</dbReference>
<dbReference type="PANTHER" id="PTHR43240">
    <property type="entry name" value="1,4-DIHYDROXY-2-NAPHTHOYL-COA THIOESTERASE 1"/>
    <property type="match status" value="1"/>
</dbReference>
<dbReference type="AlphaFoldDB" id="C5BMH2"/>
<reference evidence="4 5" key="1">
    <citation type="journal article" date="2009" name="PLoS ONE">
        <title>The complete genome of Teredinibacter turnerae T7901: an intracellular endosymbiont of marine wood-boring bivalves (shipworms).</title>
        <authorList>
            <person name="Yang J.C."/>
            <person name="Madupu R."/>
            <person name="Durkin A.S."/>
            <person name="Ekborg N.A."/>
            <person name="Pedamallu C.S."/>
            <person name="Hostetler J.B."/>
            <person name="Radune D."/>
            <person name="Toms B.S."/>
            <person name="Henrissat B."/>
            <person name="Coutinho P.M."/>
            <person name="Schwarz S."/>
            <person name="Field L."/>
            <person name="Trindade-Silva A.E."/>
            <person name="Soares C.A.G."/>
            <person name="Elshahawi S."/>
            <person name="Hanora A."/>
            <person name="Schmidt E.W."/>
            <person name="Haygood M.G."/>
            <person name="Posfai J."/>
            <person name="Benner J."/>
            <person name="Madinger C."/>
            <person name="Nove J."/>
            <person name="Anton B."/>
            <person name="Chaudhary K."/>
            <person name="Foster J."/>
            <person name="Holman A."/>
            <person name="Kumar S."/>
            <person name="Lessard P.A."/>
            <person name="Luyten Y.A."/>
            <person name="Slatko B."/>
            <person name="Wood N."/>
            <person name="Wu B."/>
            <person name="Teplitski M."/>
            <person name="Mougous J.D."/>
            <person name="Ward N."/>
            <person name="Eisen J.A."/>
            <person name="Badger J.H."/>
            <person name="Distel D.L."/>
        </authorList>
    </citation>
    <scope>NUCLEOTIDE SEQUENCE [LARGE SCALE GENOMIC DNA]</scope>
    <source>
        <strain evidence="5">ATCC 39867 / T7901</strain>
    </source>
</reference>
<dbReference type="KEGG" id="ttu:TERTU_2723"/>
<evidence type="ECO:0000256" key="1">
    <source>
        <dbReference type="ARBA" id="ARBA00008324"/>
    </source>
</evidence>
<dbReference type="GO" id="GO:0061522">
    <property type="term" value="F:1,4-dihydroxy-2-naphthoyl-CoA thioesterase activity"/>
    <property type="evidence" value="ECO:0007669"/>
    <property type="project" value="TreeGrafter"/>
</dbReference>
<proteinExistence type="inferred from homology"/>
<dbReference type="NCBIfam" id="TIGR00369">
    <property type="entry name" value="unchar_dom_1"/>
    <property type="match status" value="1"/>
</dbReference>
<dbReference type="PANTHER" id="PTHR43240:SF5">
    <property type="entry name" value="1,4-DIHYDROXY-2-NAPHTHOYL-COA THIOESTERASE 1"/>
    <property type="match status" value="1"/>
</dbReference>
<dbReference type="SUPFAM" id="SSF54637">
    <property type="entry name" value="Thioesterase/thiol ester dehydrase-isomerase"/>
    <property type="match status" value="1"/>
</dbReference>
<dbReference type="EMBL" id="CP001614">
    <property type="protein sequence ID" value="ACR12833.1"/>
    <property type="molecule type" value="Genomic_DNA"/>
</dbReference>
<dbReference type="eggNOG" id="COG2050">
    <property type="taxonomic scope" value="Bacteria"/>
</dbReference>
<dbReference type="InterPro" id="IPR006683">
    <property type="entry name" value="Thioestr_dom"/>
</dbReference>
<keyword evidence="2" id="KW-0378">Hydrolase</keyword>
<evidence type="ECO:0000256" key="2">
    <source>
        <dbReference type="ARBA" id="ARBA00022801"/>
    </source>
</evidence>
<sequence>MSIWKKPATLEQINKFGANTLVSHLGIEVTAIGDSTISATMPVADHTRQPLGYLHGGASVVLAETLGSIAAHLAAEEGMVSFGAEINANHLRSVRSGTVTGVASPLRIGSSMQVWDIRITDDNDELICISRLTAAIRPQP</sequence>
<evidence type="ECO:0000259" key="3">
    <source>
        <dbReference type="Pfam" id="PF03061"/>
    </source>
</evidence>
<dbReference type="GeneID" id="58410184"/>
<organism evidence="4 5">
    <name type="scientific">Teredinibacter turnerae (strain ATCC 39867 / T7901)</name>
    <dbReference type="NCBI Taxonomy" id="377629"/>
    <lineage>
        <taxon>Bacteria</taxon>
        <taxon>Pseudomonadati</taxon>
        <taxon>Pseudomonadota</taxon>
        <taxon>Gammaproteobacteria</taxon>
        <taxon>Cellvibrionales</taxon>
        <taxon>Cellvibrionaceae</taxon>
        <taxon>Teredinibacter</taxon>
    </lineage>
</organism>
<evidence type="ECO:0000313" key="5">
    <source>
        <dbReference type="Proteomes" id="UP000009080"/>
    </source>
</evidence>
<dbReference type="OrthoDB" id="9798208at2"/>
<dbReference type="Pfam" id="PF03061">
    <property type="entry name" value="4HBT"/>
    <property type="match status" value="1"/>
</dbReference>
<evidence type="ECO:0000313" key="4">
    <source>
        <dbReference type="EMBL" id="ACR12833.1"/>
    </source>
</evidence>
<dbReference type="CDD" id="cd03443">
    <property type="entry name" value="PaaI_thioesterase"/>
    <property type="match status" value="1"/>
</dbReference>
<feature type="domain" description="Thioesterase" evidence="3">
    <location>
        <begin position="52"/>
        <end position="128"/>
    </location>
</feature>
<protein>
    <submittedName>
        <fullName evidence="4">Thioesterase family protein</fullName>
    </submittedName>
</protein>
<dbReference type="InterPro" id="IPR029069">
    <property type="entry name" value="HotDog_dom_sf"/>
</dbReference>
<name>C5BMH2_TERTT</name>
<dbReference type="Proteomes" id="UP000009080">
    <property type="component" value="Chromosome"/>
</dbReference>
<dbReference type="RefSeq" id="WP_015818945.1">
    <property type="nucleotide sequence ID" value="NC_012997.1"/>
</dbReference>
<keyword evidence="5" id="KW-1185">Reference proteome</keyword>